<dbReference type="InterPro" id="IPR003797">
    <property type="entry name" value="DegV"/>
</dbReference>
<reference evidence="2" key="1">
    <citation type="submission" date="2024-03" db="EMBL/GenBank/DDBJ databases">
        <title>Human intestinal bacterial collection.</title>
        <authorList>
            <person name="Pauvert C."/>
            <person name="Hitch T.C.A."/>
            <person name="Clavel T."/>
        </authorList>
    </citation>
    <scope>NUCLEOTIDE SEQUENCE [LARGE SCALE GENOMIC DNA]</scope>
    <source>
        <strain evidence="2">CLA-AA-H89B</strain>
    </source>
</reference>
<keyword evidence="1" id="KW-0446">Lipid-binding</keyword>
<organism evidence="2 3">
    <name type="scientific">Lachnospira intestinalis</name>
    <dbReference type="NCBI Taxonomy" id="3133158"/>
    <lineage>
        <taxon>Bacteria</taxon>
        <taxon>Bacillati</taxon>
        <taxon>Bacillota</taxon>
        <taxon>Clostridia</taxon>
        <taxon>Lachnospirales</taxon>
        <taxon>Lachnospiraceae</taxon>
        <taxon>Lachnospira</taxon>
    </lineage>
</organism>
<evidence type="ECO:0000313" key="2">
    <source>
        <dbReference type="EMBL" id="MEQ2555011.1"/>
    </source>
</evidence>
<dbReference type="SUPFAM" id="SSF82549">
    <property type="entry name" value="DAK1/DegV-like"/>
    <property type="match status" value="1"/>
</dbReference>
<comment type="caution">
    <text evidence="2">The sequence shown here is derived from an EMBL/GenBank/DDBJ whole genome shotgun (WGS) entry which is preliminary data.</text>
</comment>
<dbReference type="Gene3D" id="3.40.50.10170">
    <property type="match status" value="1"/>
</dbReference>
<dbReference type="PANTHER" id="PTHR33434">
    <property type="entry name" value="DEGV DOMAIN-CONTAINING PROTEIN DR_1986-RELATED"/>
    <property type="match status" value="1"/>
</dbReference>
<dbReference type="InterPro" id="IPR043168">
    <property type="entry name" value="DegV_C"/>
</dbReference>
<proteinExistence type="predicted"/>
<dbReference type="Pfam" id="PF02645">
    <property type="entry name" value="DegV"/>
    <property type="match status" value="1"/>
</dbReference>
<keyword evidence="3" id="KW-1185">Reference proteome</keyword>
<name>A0ABV1H6R6_9FIRM</name>
<dbReference type="NCBIfam" id="TIGR00762">
    <property type="entry name" value="DegV"/>
    <property type="match status" value="1"/>
</dbReference>
<dbReference type="Proteomes" id="UP001546774">
    <property type="component" value="Unassembled WGS sequence"/>
</dbReference>
<evidence type="ECO:0000256" key="1">
    <source>
        <dbReference type="ARBA" id="ARBA00023121"/>
    </source>
</evidence>
<gene>
    <name evidence="2" type="ORF">WMO37_08335</name>
</gene>
<protein>
    <submittedName>
        <fullName evidence="2">DegV family protein</fullName>
    </submittedName>
</protein>
<sequence>MEYKIIADGACDLYGENADKIGVQIVPFYVAFEENVYKKEGAEIEVRHFYKEMVENPTVFPKTSMPSVQDYVDVFTPIVKAGEGVLCICITTKFSGSYNSAVNARNMLLEDYPDAKIEVIDSTLNTVEEGIFVREAARMKAAGLSLEESVQALERIKSTGRIIFTVGSLDYLIHGGRIGKVLGGAVNMLGIKPMIVMQDGEIFSSGMARGRKKSIDKLLVQIKEHFTKNNINANDYEIVVGYGYDYDEAVSFRDRLLESVKEYSDITSIDIYQIGATVGVHTGPYPLGVGLLKKYDA</sequence>
<dbReference type="PANTHER" id="PTHR33434:SF2">
    <property type="entry name" value="FATTY ACID-BINDING PROTEIN TM_1468"/>
    <property type="match status" value="1"/>
</dbReference>
<accession>A0ABV1H6R6</accession>
<dbReference type="PROSITE" id="PS51482">
    <property type="entry name" value="DEGV"/>
    <property type="match status" value="1"/>
</dbReference>
<dbReference type="InterPro" id="IPR050270">
    <property type="entry name" value="DegV_domain_contain"/>
</dbReference>
<evidence type="ECO:0000313" key="3">
    <source>
        <dbReference type="Proteomes" id="UP001546774"/>
    </source>
</evidence>
<dbReference type="EMBL" id="JBBMFS010000006">
    <property type="protein sequence ID" value="MEQ2555011.1"/>
    <property type="molecule type" value="Genomic_DNA"/>
</dbReference>
<dbReference type="Gene3D" id="3.30.1180.10">
    <property type="match status" value="1"/>
</dbReference>